<sequence>MHNRRVIGSLTDVVERLLPDEARHRAHDEPDVQWRTHRGPAGACAPVNETHLKARAALIDFCCEREAAVEAVGGSDGIAEHFCDGHEEGEESALERVSTLMFLGDDQIKMTSLMEIHSLKSCGQIEAFV</sequence>
<keyword evidence="2" id="KW-1185">Reference proteome</keyword>
<evidence type="ECO:0000313" key="1">
    <source>
        <dbReference type="EMBL" id="GER37180.1"/>
    </source>
</evidence>
<dbReference type="EMBL" id="BKCP01005294">
    <property type="protein sequence ID" value="GER37180.1"/>
    <property type="molecule type" value="Genomic_DNA"/>
</dbReference>
<gene>
    <name evidence="1" type="ORF">STAS_13574</name>
</gene>
<name>A0A5A7PWH2_STRAF</name>
<reference evidence="2" key="1">
    <citation type="journal article" date="2019" name="Curr. Biol.">
        <title>Genome Sequence of Striga asiatica Provides Insight into the Evolution of Plant Parasitism.</title>
        <authorList>
            <person name="Yoshida S."/>
            <person name="Kim S."/>
            <person name="Wafula E.K."/>
            <person name="Tanskanen J."/>
            <person name="Kim Y.M."/>
            <person name="Honaas L."/>
            <person name="Yang Z."/>
            <person name="Spallek T."/>
            <person name="Conn C.E."/>
            <person name="Ichihashi Y."/>
            <person name="Cheong K."/>
            <person name="Cui S."/>
            <person name="Der J.P."/>
            <person name="Gundlach H."/>
            <person name="Jiao Y."/>
            <person name="Hori C."/>
            <person name="Ishida J.K."/>
            <person name="Kasahara H."/>
            <person name="Kiba T."/>
            <person name="Kim M.S."/>
            <person name="Koo N."/>
            <person name="Laohavisit A."/>
            <person name="Lee Y.H."/>
            <person name="Lumba S."/>
            <person name="McCourt P."/>
            <person name="Mortimer J.C."/>
            <person name="Mutuku J.M."/>
            <person name="Nomura T."/>
            <person name="Sasaki-Sekimoto Y."/>
            <person name="Seto Y."/>
            <person name="Wang Y."/>
            <person name="Wakatake T."/>
            <person name="Sakakibara H."/>
            <person name="Demura T."/>
            <person name="Yamaguchi S."/>
            <person name="Yoneyama K."/>
            <person name="Manabe R.I."/>
            <person name="Nelson D.C."/>
            <person name="Schulman A.H."/>
            <person name="Timko M.P."/>
            <person name="dePamphilis C.W."/>
            <person name="Choi D."/>
            <person name="Shirasu K."/>
        </authorList>
    </citation>
    <scope>NUCLEOTIDE SEQUENCE [LARGE SCALE GENOMIC DNA]</scope>
    <source>
        <strain evidence="2">cv. UVA1</strain>
    </source>
</reference>
<dbReference type="Proteomes" id="UP000325081">
    <property type="component" value="Unassembled WGS sequence"/>
</dbReference>
<protein>
    <submittedName>
        <fullName evidence="1">Bifunctional protein TrpGD</fullName>
    </submittedName>
</protein>
<proteinExistence type="predicted"/>
<dbReference type="AlphaFoldDB" id="A0A5A7PWH2"/>
<comment type="caution">
    <text evidence="1">The sequence shown here is derived from an EMBL/GenBank/DDBJ whole genome shotgun (WGS) entry which is preliminary data.</text>
</comment>
<organism evidence="1 2">
    <name type="scientific">Striga asiatica</name>
    <name type="common">Asiatic witchweed</name>
    <name type="synonym">Buchnera asiatica</name>
    <dbReference type="NCBI Taxonomy" id="4170"/>
    <lineage>
        <taxon>Eukaryota</taxon>
        <taxon>Viridiplantae</taxon>
        <taxon>Streptophyta</taxon>
        <taxon>Embryophyta</taxon>
        <taxon>Tracheophyta</taxon>
        <taxon>Spermatophyta</taxon>
        <taxon>Magnoliopsida</taxon>
        <taxon>eudicotyledons</taxon>
        <taxon>Gunneridae</taxon>
        <taxon>Pentapetalae</taxon>
        <taxon>asterids</taxon>
        <taxon>lamiids</taxon>
        <taxon>Lamiales</taxon>
        <taxon>Orobanchaceae</taxon>
        <taxon>Buchnereae</taxon>
        <taxon>Striga</taxon>
    </lineage>
</organism>
<accession>A0A5A7PWH2</accession>
<evidence type="ECO:0000313" key="2">
    <source>
        <dbReference type="Proteomes" id="UP000325081"/>
    </source>
</evidence>